<keyword evidence="1" id="KW-0812">Transmembrane</keyword>
<evidence type="ECO:0000313" key="2">
    <source>
        <dbReference type="EMBL" id="EDO10366.1"/>
    </source>
</evidence>
<accession>A0AAN3A5S2</accession>
<keyword evidence="1" id="KW-0472">Membrane</keyword>
<feature type="transmembrane region" description="Helical" evidence="1">
    <location>
        <begin position="23"/>
        <end position="45"/>
    </location>
</feature>
<evidence type="ECO:0000256" key="1">
    <source>
        <dbReference type="SAM" id="Phobius"/>
    </source>
</evidence>
<comment type="caution">
    <text evidence="2">The sequence shown here is derived from an EMBL/GenBank/DDBJ whole genome shotgun (WGS) entry which is preliminary data.</text>
</comment>
<keyword evidence="1" id="KW-1133">Transmembrane helix</keyword>
<sequence length="51" mass="5865">MIHLYTEFLSLSSITYHRHFQKLLFMGISGVVTGCLQPITASITYHRPINQ</sequence>
<reference evidence="3" key="2">
    <citation type="submission" date="2007-04" db="EMBL/GenBank/DDBJ databases">
        <title>Draft genome sequence of Bacteroides ovatus (ATCC 8483).</title>
        <authorList>
            <person name="Sudarsanam P."/>
            <person name="Ley R."/>
            <person name="Guruge J."/>
            <person name="Turnbaugh P.J."/>
            <person name="Mahowald M."/>
            <person name="Liep D."/>
            <person name="Gordon J."/>
        </authorList>
    </citation>
    <scope>NUCLEOTIDE SEQUENCE [LARGE SCALE GENOMIC DNA]</scope>
    <source>
        <strain evidence="3">ATCC 8483 / DSM 1896 / JCM 5824 / BCRC 10623 / CCUG 4943 / NCTC 11153</strain>
    </source>
</reference>
<dbReference type="AlphaFoldDB" id="A0AAN3A5S2"/>
<dbReference type="EMBL" id="AAXF02000052">
    <property type="protein sequence ID" value="EDO10366.1"/>
    <property type="molecule type" value="Genomic_DNA"/>
</dbReference>
<evidence type="ECO:0000313" key="3">
    <source>
        <dbReference type="Proteomes" id="UP000005475"/>
    </source>
</evidence>
<organism evidence="2 3">
    <name type="scientific">Bacteroides ovatus (strain ATCC 8483 / DSM 1896 / JCM 5824 / BCRC 10623 / CCUG 4943 / NCTC 11153)</name>
    <dbReference type="NCBI Taxonomy" id="411476"/>
    <lineage>
        <taxon>Bacteria</taxon>
        <taxon>Pseudomonadati</taxon>
        <taxon>Bacteroidota</taxon>
        <taxon>Bacteroidia</taxon>
        <taxon>Bacteroidales</taxon>
        <taxon>Bacteroidaceae</taxon>
        <taxon>Bacteroides</taxon>
    </lineage>
</organism>
<name>A0AAN3A5S2_BACO1</name>
<dbReference type="Proteomes" id="UP000005475">
    <property type="component" value="Unassembled WGS sequence"/>
</dbReference>
<reference evidence="2 3" key="1">
    <citation type="submission" date="2007-03" db="EMBL/GenBank/DDBJ databases">
        <authorList>
            <person name="Fulton L."/>
            <person name="Clifton S."/>
            <person name="Fulton B."/>
            <person name="Xu J."/>
            <person name="Minx P."/>
            <person name="Pepin K.H."/>
            <person name="Johnson M."/>
            <person name="Thiruvilangam P."/>
            <person name="Bhonagiri V."/>
            <person name="Nash W.E."/>
            <person name="Mardis E.R."/>
            <person name="Wilson R.K."/>
        </authorList>
    </citation>
    <scope>NUCLEOTIDE SEQUENCE [LARGE SCALE GENOMIC DNA]</scope>
    <source>
        <strain evidence="3">ATCC 8483 / DSM 1896 / JCM 5824 / BCRC 10623 / CCUG 4943 / NCTC 11153</strain>
    </source>
</reference>
<gene>
    <name evidence="2" type="ORF">BACOVA_03812</name>
</gene>
<proteinExistence type="predicted"/>
<protein>
    <submittedName>
        <fullName evidence="2">Uncharacterized protein</fullName>
    </submittedName>
</protein>